<evidence type="ECO:0000313" key="2">
    <source>
        <dbReference type="EMBL" id="KAL3069104.1"/>
    </source>
</evidence>
<evidence type="ECO:0000256" key="1">
    <source>
        <dbReference type="SAM" id="Phobius"/>
    </source>
</evidence>
<dbReference type="AlphaFoldDB" id="A0ABD2HNY6"/>
<keyword evidence="3" id="KW-1185">Reference proteome</keyword>
<organism evidence="2 3">
    <name type="scientific">Heterodera trifolii</name>
    <dbReference type="NCBI Taxonomy" id="157864"/>
    <lineage>
        <taxon>Eukaryota</taxon>
        <taxon>Metazoa</taxon>
        <taxon>Ecdysozoa</taxon>
        <taxon>Nematoda</taxon>
        <taxon>Chromadorea</taxon>
        <taxon>Rhabditida</taxon>
        <taxon>Tylenchina</taxon>
        <taxon>Tylenchomorpha</taxon>
        <taxon>Tylenchoidea</taxon>
        <taxon>Heteroderidae</taxon>
        <taxon>Heteroderinae</taxon>
        <taxon>Heterodera</taxon>
    </lineage>
</organism>
<protein>
    <submittedName>
        <fullName evidence="2">Uncharacterized protein</fullName>
    </submittedName>
</protein>
<reference evidence="2 3" key="1">
    <citation type="submission" date="2024-10" db="EMBL/GenBank/DDBJ databases">
        <authorList>
            <person name="Kim D."/>
        </authorList>
    </citation>
    <scope>NUCLEOTIDE SEQUENCE [LARGE SCALE GENOMIC DNA]</scope>
    <source>
        <strain evidence="2">BH-2024</strain>
    </source>
</reference>
<name>A0ABD2HNY6_9BILA</name>
<accession>A0ABD2HNY6</accession>
<comment type="caution">
    <text evidence="2">The sequence shown here is derived from an EMBL/GenBank/DDBJ whole genome shotgun (WGS) entry which is preliminary data.</text>
</comment>
<feature type="transmembrane region" description="Helical" evidence="1">
    <location>
        <begin position="136"/>
        <end position="158"/>
    </location>
</feature>
<feature type="transmembrane region" description="Helical" evidence="1">
    <location>
        <begin position="48"/>
        <end position="69"/>
    </location>
</feature>
<proteinExistence type="predicted"/>
<dbReference type="EMBL" id="JBICBT010001397">
    <property type="protein sequence ID" value="KAL3069104.1"/>
    <property type="molecule type" value="Genomic_DNA"/>
</dbReference>
<feature type="transmembrane region" description="Helical" evidence="1">
    <location>
        <begin position="76"/>
        <end position="100"/>
    </location>
</feature>
<feature type="transmembrane region" description="Helical" evidence="1">
    <location>
        <begin position="22"/>
        <end position="42"/>
    </location>
</feature>
<keyword evidence="1" id="KW-1133">Transmembrane helix</keyword>
<sequence>MAYCGGKWLFCCCCHVTKAAHIMAWLSLLWALFVGTLSFVFVPLFSTYSLVSVFLALVTNLPIIVFDLLGKRSHRIYLPFLLINGICILFGLSQIVYLILHSVFMFKVPDFFEIFLFGFSLKEIEKGRKKAMLRHIYTAVVLFLLCYQAIFCFIYSVIFRAYKFTKEIGGTSNGIKMPI</sequence>
<evidence type="ECO:0000313" key="3">
    <source>
        <dbReference type="Proteomes" id="UP001620626"/>
    </source>
</evidence>
<gene>
    <name evidence="2" type="ORF">niasHT_034334</name>
</gene>
<keyword evidence="1" id="KW-0472">Membrane</keyword>
<dbReference type="Proteomes" id="UP001620626">
    <property type="component" value="Unassembled WGS sequence"/>
</dbReference>
<keyword evidence="1" id="KW-0812">Transmembrane</keyword>